<feature type="compositionally biased region" description="Low complexity" evidence="1">
    <location>
        <begin position="735"/>
        <end position="744"/>
    </location>
</feature>
<feature type="compositionally biased region" description="Low complexity" evidence="1">
    <location>
        <begin position="624"/>
        <end position="638"/>
    </location>
</feature>
<feature type="region of interest" description="Disordered" evidence="1">
    <location>
        <begin position="329"/>
        <end position="368"/>
    </location>
</feature>
<gene>
    <name evidence="2" type="ORF">SDRG_04023</name>
</gene>
<feature type="compositionally biased region" description="Low complexity" evidence="1">
    <location>
        <begin position="758"/>
        <end position="772"/>
    </location>
</feature>
<feature type="compositionally biased region" description="Pro residues" evidence="1">
    <location>
        <begin position="506"/>
        <end position="518"/>
    </location>
</feature>
<feature type="compositionally biased region" description="Basic and acidic residues" evidence="1">
    <location>
        <begin position="1549"/>
        <end position="1604"/>
    </location>
</feature>
<feature type="region of interest" description="Disordered" evidence="1">
    <location>
        <begin position="1461"/>
        <end position="1617"/>
    </location>
</feature>
<evidence type="ECO:0000256" key="1">
    <source>
        <dbReference type="SAM" id="MobiDB-lite"/>
    </source>
</evidence>
<feature type="compositionally biased region" description="Polar residues" evidence="1">
    <location>
        <begin position="802"/>
        <end position="821"/>
    </location>
</feature>
<evidence type="ECO:0000313" key="2">
    <source>
        <dbReference type="EMBL" id="EQC38303.1"/>
    </source>
</evidence>
<dbReference type="GeneID" id="19944750"/>
<organism evidence="2 3">
    <name type="scientific">Saprolegnia diclina (strain VS20)</name>
    <dbReference type="NCBI Taxonomy" id="1156394"/>
    <lineage>
        <taxon>Eukaryota</taxon>
        <taxon>Sar</taxon>
        <taxon>Stramenopiles</taxon>
        <taxon>Oomycota</taxon>
        <taxon>Saprolegniomycetes</taxon>
        <taxon>Saprolegniales</taxon>
        <taxon>Saprolegniaceae</taxon>
        <taxon>Saprolegnia</taxon>
    </lineage>
</organism>
<feature type="compositionally biased region" description="Polar residues" evidence="1">
    <location>
        <begin position="524"/>
        <end position="537"/>
    </location>
</feature>
<feature type="compositionally biased region" description="Low complexity" evidence="1">
    <location>
        <begin position="1205"/>
        <end position="1218"/>
    </location>
</feature>
<evidence type="ECO:0008006" key="4">
    <source>
        <dbReference type="Google" id="ProtNLM"/>
    </source>
</evidence>
<name>T0S067_SAPDV</name>
<feature type="region of interest" description="Disordered" evidence="1">
    <location>
        <begin position="727"/>
        <end position="821"/>
    </location>
</feature>
<dbReference type="InParanoid" id="T0S067"/>
<feature type="compositionally biased region" description="Polar residues" evidence="1">
    <location>
        <begin position="1537"/>
        <end position="1546"/>
    </location>
</feature>
<feature type="region of interest" description="Disordered" evidence="1">
    <location>
        <begin position="1190"/>
        <end position="1229"/>
    </location>
</feature>
<accession>T0S067</accession>
<dbReference type="STRING" id="1156394.T0S067"/>
<feature type="compositionally biased region" description="Low complexity" evidence="1">
    <location>
        <begin position="790"/>
        <end position="801"/>
    </location>
</feature>
<feature type="compositionally biased region" description="Polar residues" evidence="1">
    <location>
        <begin position="586"/>
        <end position="606"/>
    </location>
</feature>
<proteinExistence type="predicted"/>
<feature type="region of interest" description="Disordered" evidence="1">
    <location>
        <begin position="586"/>
        <end position="649"/>
    </location>
</feature>
<reference evidence="2 3" key="1">
    <citation type="submission" date="2012-04" db="EMBL/GenBank/DDBJ databases">
        <title>The Genome Sequence of Saprolegnia declina VS20.</title>
        <authorList>
            <consortium name="The Broad Institute Genome Sequencing Platform"/>
            <person name="Russ C."/>
            <person name="Nusbaum C."/>
            <person name="Tyler B."/>
            <person name="van West P."/>
            <person name="Dieguez-Uribeondo J."/>
            <person name="de Bruijn I."/>
            <person name="Tripathy S."/>
            <person name="Jiang R."/>
            <person name="Young S.K."/>
            <person name="Zeng Q."/>
            <person name="Gargeya S."/>
            <person name="Fitzgerald M."/>
            <person name="Haas B."/>
            <person name="Abouelleil A."/>
            <person name="Alvarado L."/>
            <person name="Arachchi H.M."/>
            <person name="Berlin A."/>
            <person name="Chapman S.B."/>
            <person name="Goldberg J."/>
            <person name="Griggs A."/>
            <person name="Gujja S."/>
            <person name="Hansen M."/>
            <person name="Howarth C."/>
            <person name="Imamovic A."/>
            <person name="Larimer J."/>
            <person name="McCowen C."/>
            <person name="Montmayeur A."/>
            <person name="Murphy C."/>
            <person name="Neiman D."/>
            <person name="Pearson M."/>
            <person name="Priest M."/>
            <person name="Roberts A."/>
            <person name="Saif S."/>
            <person name="Shea T."/>
            <person name="Sisk P."/>
            <person name="Sykes S."/>
            <person name="Wortman J."/>
            <person name="Nusbaum C."/>
            <person name="Birren B."/>
        </authorList>
    </citation>
    <scope>NUCLEOTIDE SEQUENCE [LARGE SCALE GENOMIC DNA]</scope>
    <source>
        <strain evidence="2 3">VS20</strain>
    </source>
</reference>
<dbReference type="OrthoDB" id="79657at2759"/>
<feature type="region of interest" description="Disordered" evidence="1">
    <location>
        <begin position="502"/>
        <end position="564"/>
    </location>
</feature>
<feature type="region of interest" description="Disordered" evidence="1">
    <location>
        <begin position="852"/>
        <end position="878"/>
    </location>
</feature>
<feature type="compositionally biased region" description="Polar residues" evidence="1">
    <location>
        <begin position="546"/>
        <end position="562"/>
    </location>
</feature>
<dbReference type="VEuPathDB" id="FungiDB:SDRG_04023"/>
<feature type="compositionally biased region" description="Basic and acidic residues" evidence="1">
    <location>
        <begin position="1523"/>
        <end position="1534"/>
    </location>
</feature>
<dbReference type="OMA" id="HEYNANM"/>
<evidence type="ECO:0000313" key="3">
    <source>
        <dbReference type="Proteomes" id="UP000030762"/>
    </source>
</evidence>
<dbReference type="eggNOG" id="ENOG502QSZR">
    <property type="taxonomic scope" value="Eukaryota"/>
</dbReference>
<keyword evidence="3" id="KW-1185">Reference proteome</keyword>
<dbReference type="EMBL" id="JH767141">
    <property type="protein sequence ID" value="EQC38303.1"/>
    <property type="molecule type" value="Genomic_DNA"/>
</dbReference>
<feature type="compositionally biased region" description="Polar residues" evidence="1">
    <location>
        <begin position="939"/>
        <end position="949"/>
    </location>
</feature>
<dbReference type="Proteomes" id="UP000030762">
    <property type="component" value="Unassembled WGS sequence"/>
</dbReference>
<dbReference type="RefSeq" id="XP_008607895.1">
    <property type="nucleotide sequence ID" value="XM_008609673.1"/>
</dbReference>
<feature type="compositionally biased region" description="Polar residues" evidence="1">
    <location>
        <begin position="852"/>
        <end position="863"/>
    </location>
</feature>
<feature type="region of interest" description="Disordered" evidence="1">
    <location>
        <begin position="925"/>
        <end position="949"/>
    </location>
</feature>
<protein>
    <recommendedName>
        <fullName evidence="4">ALMS motif domain-containing protein</fullName>
    </recommendedName>
</protein>
<sequence length="1617" mass="173301">MDCANSNGRAMFVPLSSGEESYLRQEDARRRRKLRLIQVREEEKRIARERNAWYKRRAAESTEAKRAEQATAFETEKLLVLSNLHDKYKAALAAIGDAQRHAHEYNANMQIRAKQQLELLAASDAIVDDRFNGALVTQQKMQLIRDERERVIRENMRKVQAIAERQRRHAEKVALTKLERERSDQVLKGGMARRVQETAAYVTLPADLNTTRLHASAPLVQRHNIRHASVMDGWVEGDRKRLDEDVRQHTAMEARSVDVQRAVARGTNAQDIVTAQRDADAALDWLSSLERQMKNDPQRHDIMYTLAAKAEAEDGGEVLRERAFESLFRSDPVNDNQDVPAHVPFEQPVPQEALPTPRSAAPRRRRPPAIPAAAFYPRLEDPTRDGVVADKLSRETTVTAPLTTSPEAEKQSVCPEALLREQAGTLEYDHPAPWQPTASPPRAPLSVQRPPVSTKTKSIPEPQKTVVVGVDECVKPLTPVLSPPIMPQVVLEKLEEDIVVASPAQSPAPSPAQLPAPSPGASSVSTPVPSLSITPTFLPTHRVPGTSATSNQRFPSSVSTPEGSMPVLRFREPSSSYVSTPVVTSFGSNTSAVRPTSARTQDNVQATRAYEPTTPDATDATLQSAKEASSNSAVSSLSELPRHADGPSVDVGDVSSVIISELTPSSELPSRAAKSSIMMNLSSSDLLDVSSASDDNWASLDDLARRYSVSSSDDSLLMDNVRATTAPKPILSPASSSVSVSSGSTQRSRIPRRRIGNSAASSTSSVQTASATKGDAPLDDLLLPKQQNRSASSSSKSSVSSLRHQSTIKWTASRNSATSGINTTPSLLRASSGDDDVALLPASHFSTLSSSSCEHDMSLTSHHSAAESPSARGGPNEAPMLLEEIDSEVKMPLPCFDLGSSLVSSSSSDWNDASSLLRQSLRRRSHQLLGSSSSSSSSTELTPTSNPTKARQRILDLLGGSSSSSSSSSDGFVGTPGVELDAEISNTLQRMQRLMGESSLPQYTLSSVGDSVLTSDVSSSVTIGRTTGFTTQSLLDDGRVGVGNLSSSVSLSSSLTDTAPISQWFLAVPKGSAPTAGLSSSSSSSASGDSKLAVADMFEHPQTAHPTPLTIADGLDRSIDVARRTSPRHSVNEMLMSESSSLSDCEASMAARVLPRKSPASSLPSLVSDSECDNTPDFDFLGGRRMIASSSSSAMSNDQTPVHHASMPSASASSESLANDPTPVLHDALGASSDEPAAWLPSASASSQSLANDQTPVQHAALSTPRLRSVVPIDATIEFLGSMKLISSSSSSSVTSSAPSTFHDPLPADLYAGAGLADTSHDDAYSQWLVAPLGGPPSAVASGDEEEKAEAPVAPVDLAVIDLSQLSASSHNDDGNDEAPRVTAWSVLRTEDAVMDAPLASFSSHHGLDASFDDSSFASSSSSSSLYTGSEPSLFAQSLLPPMPYPSMPMHIPPPPVAIDFLNSSSSSSSSNISRRPSLRDDNAPSIADQLRLRNPQLFERMQRRKETVQYQAPPVPASARSLAERRTKAEADRVAQSMSTSSNPTLERLSHGERARVSSNEMKSRSRRLYEKLPEVVERKRQQDILSQRLERLQKLRQDEKARRGVARGANNSKGA</sequence>
<feature type="region of interest" description="Disordered" evidence="1">
    <location>
        <begin position="428"/>
        <end position="460"/>
    </location>
</feature>
<feature type="compositionally biased region" description="Low complexity" evidence="1">
    <location>
        <begin position="927"/>
        <end position="938"/>
    </location>
</feature>